<name>A0A552MB50_9CHRO</name>
<accession>A0A552MB50</accession>
<dbReference type="InterPro" id="IPR052022">
    <property type="entry name" value="26kDa_periplasmic_antigen"/>
</dbReference>
<evidence type="ECO:0000313" key="2">
    <source>
        <dbReference type="Proteomes" id="UP000318616"/>
    </source>
</evidence>
<dbReference type="PANTHER" id="PTHR34387">
    <property type="entry name" value="SLR1258 PROTEIN"/>
    <property type="match status" value="1"/>
</dbReference>
<dbReference type="GO" id="GO:0006974">
    <property type="term" value="P:DNA damage response"/>
    <property type="evidence" value="ECO:0007669"/>
    <property type="project" value="TreeGrafter"/>
</dbReference>
<dbReference type="AlphaFoldDB" id="A0A552MB50"/>
<dbReference type="PIRSF" id="PIRSF029033">
    <property type="entry name" value="UCP029033"/>
    <property type="match status" value="1"/>
</dbReference>
<dbReference type="InterPro" id="IPR007497">
    <property type="entry name" value="SIMPL/DUF541"/>
</dbReference>
<dbReference type="Gene3D" id="3.30.70.2970">
    <property type="entry name" value="Protein of unknown function (DUF541), domain 2"/>
    <property type="match status" value="1"/>
</dbReference>
<proteinExistence type="predicted"/>
<sequence length="263" mass="28947">MKDSSIFRRFPQVFAGLSVLSIALVFSSWIAARAILAVKQASDVFVVTGSAKRAITSDYILWRLSVSSQQPTARDAYRDLIRQTERIRAYLKEKQVPDDAITTNAIETMAIPEVTANGQETGQILTYRLTQRFEIRASDVAGDTERMESGASDVARYTELSRQVTELIEEGINLVSEPPQYLYTQLDKLRVEMVAAATKDARARAEAIASSTGSRVGRVRDAKTGVFQITSRNSTDVSDSGIYDTSSIDKDITAVVSVTFGIE</sequence>
<reference evidence="1 2" key="1">
    <citation type="submission" date="2019-01" db="EMBL/GenBank/DDBJ databases">
        <title>Coherence of Microcystis species and biogeography revealed through population genomics.</title>
        <authorList>
            <person name="Perez-Carrascal O.M."/>
            <person name="Terrat Y."/>
            <person name="Giani A."/>
            <person name="Fortin N."/>
            <person name="Tromas N."/>
            <person name="Shapiro B.J."/>
        </authorList>
    </citation>
    <scope>NUCLEOTIDE SEQUENCE [LARGE SCALE GENOMIC DNA]</scope>
    <source>
        <strain evidence="1">Mw_MB_S_20031200_S109D</strain>
    </source>
</reference>
<evidence type="ECO:0000313" key="1">
    <source>
        <dbReference type="EMBL" id="TRV29695.1"/>
    </source>
</evidence>
<dbReference type="EMBL" id="SFAP01000010">
    <property type="protein sequence ID" value="TRV29695.1"/>
    <property type="molecule type" value="Genomic_DNA"/>
</dbReference>
<comment type="caution">
    <text evidence="1">The sequence shown here is derived from an EMBL/GenBank/DDBJ whole genome shotgun (WGS) entry which is preliminary data.</text>
</comment>
<dbReference type="InterPro" id="IPR016907">
    <property type="entry name" value="UCP029033"/>
</dbReference>
<dbReference type="PANTHER" id="PTHR34387:SF2">
    <property type="entry name" value="SLR1258 PROTEIN"/>
    <property type="match status" value="1"/>
</dbReference>
<gene>
    <name evidence="1" type="ORF">EWV88_00855</name>
</gene>
<dbReference type="Proteomes" id="UP000318616">
    <property type="component" value="Unassembled WGS sequence"/>
</dbReference>
<dbReference type="Gene3D" id="3.30.110.170">
    <property type="entry name" value="Protein of unknown function (DUF541), domain 1"/>
    <property type="match status" value="1"/>
</dbReference>
<organism evidence="1 2">
    <name type="scientific">Microcystis wesenbergii Mw_MB_S_20031200_S109D</name>
    <dbReference type="NCBI Taxonomy" id="2486241"/>
    <lineage>
        <taxon>Bacteria</taxon>
        <taxon>Bacillati</taxon>
        <taxon>Cyanobacteriota</taxon>
        <taxon>Cyanophyceae</taxon>
        <taxon>Oscillatoriophycideae</taxon>
        <taxon>Chroococcales</taxon>
        <taxon>Microcystaceae</taxon>
        <taxon>Microcystis</taxon>
    </lineage>
</organism>
<protein>
    <submittedName>
        <fullName evidence="1">SIMPL domain-containing protein</fullName>
    </submittedName>
</protein>
<dbReference type="Pfam" id="PF04402">
    <property type="entry name" value="SIMPL"/>
    <property type="match status" value="1"/>
</dbReference>